<dbReference type="AlphaFoldDB" id="A0A9P9GE69"/>
<proteinExistence type="predicted"/>
<protein>
    <submittedName>
        <fullName evidence="2">Uncharacterized protein</fullName>
    </submittedName>
</protein>
<accession>A0A9P9GE69</accession>
<name>A0A9P9GE69_FUSSL</name>
<keyword evidence="3" id="KW-1185">Reference proteome</keyword>
<dbReference type="Proteomes" id="UP000736672">
    <property type="component" value="Unassembled WGS sequence"/>
</dbReference>
<dbReference type="EMBL" id="JAGTJS010000023">
    <property type="protein sequence ID" value="KAH7237421.1"/>
    <property type="molecule type" value="Genomic_DNA"/>
</dbReference>
<comment type="caution">
    <text evidence="2">The sequence shown here is derived from an EMBL/GenBank/DDBJ whole genome shotgun (WGS) entry which is preliminary data.</text>
</comment>
<gene>
    <name evidence="2" type="ORF">B0J15DRAFT_503837</name>
</gene>
<reference evidence="2" key="1">
    <citation type="journal article" date="2021" name="Nat. Commun.">
        <title>Genetic determinants of endophytism in the Arabidopsis root mycobiome.</title>
        <authorList>
            <person name="Mesny F."/>
            <person name="Miyauchi S."/>
            <person name="Thiergart T."/>
            <person name="Pickel B."/>
            <person name="Atanasova L."/>
            <person name="Karlsson M."/>
            <person name="Huettel B."/>
            <person name="Barry K.W."/>
            <person name="Haridas S."/>
            <person name="Chen C."/>
            <person name="Bauer D."/>
            <person name="Andreopoulos W."/>
            <person name="Pangilinan J."/>
            <person name="LaButti K."/>
            <person name="Riley R."/>
            <person name="Lipzen A."/>
            <person name="Clum A."/>
            <person name="Drula E."/>
            <person name="Henrissat B."/>
            <person name="Kohler A."/>
            <person name="Grigoriev I.V."/>
            <person name="Martin F.M."/>
            <person name="Hacquard S."/>
        </authorList>
    </citation>
    <scope>NUCLEOTIDE SEQUENCE</scope>
    <source>
        <strain evidence="2">FSSC 5 MPI-SDFR-AT-0091</strain>
    </source>
</reference>
<evidence type="ECO:0000256" key="1">
    <source>
        <dbReference type="SAM" id="MobiDB-lite"/>
    </source>
</evidence>
<organism evidence="2 3">
    <name type="scientific">Fusarium solani</name>
    <name type="common">Filamentous fungus</name>
    <dbReference type="NCBI Taxonomy" id="169388"/>
    <lineage>
        <taxon>Eukaryota</taxon>
        <taxon>Fungi</taxon>
        <taxon>Dikarya</taxon>
        <taxon>Ascomycota</taxon>
        <taxon>Pezizomycotina</taxon>
        <taxon>Sordariomycetes</taxon>
        <taxon>Hypocreomycetidae</taxon>
        <taxon>Hypocreales</taxon>
        <taxon>Nectriaceae</taxon>
        <taxon>Fusarium</taxon>
        <taxon>Fusarium solani species complex</taxon>
    </lineage>
</organism>
<feature type="compositionally biased region" description="Polar residues" evidence="1">
    <location>
        <begin position="39"/>
        <end position="54"/>
    </location>
</feature>
<feature type="region of interest" description="Disordered" evidence="1">
    <location>
        <begin position="39"/>
        <end position="58"/>
    </location>
</feature>
<evidence type="ECO:0000313" key="2">
    <source>
        <dbReference type="EMBL" id="KAH7237421.1"/>
    </source>
</evidence>
<sequence>MRVKFCMVSLLTSIPQPRAVQPRKNAVRFPEEQRAFINQQESMSGISPRGSSMGPQRRSLHAEIDRAPFGDGPVARPSDECEEETCASLVSHEGLCVMGN</sequence>
<evidence type="ECO:0000313" key="3">
    <source>
        <dbReference type="Proteomes" id="UP000736672"/>
    </source>
</evidence>
<dbReference type="OrthoDB" id="10281721at2759"/>